<sequence length="142" mass="15099">MTDTLTDVELAERLRATLSRLARRARQHAPQTLTASQRSTLSALDTLGPVRLVDLAIHEGVSAPTQSRLVASLESSGLTTRTPDPADGRASLLSLTDEGHRHLAHLREDRSAFFIAGVTALTPAQRTALTAALPALESLATS</sequence>
<name>A0A5M3W0V4_9ACTN</name>
<proteinExistence type="predicted"/>
<comment type="caution">
    <text evidence="2">The sequence shown here is derived from an EMBL/GenBank/DDBJ whole genome shotgun (WGS) entry which is preliminary data.</text>
</comment>
<evidence type="ECO:0000259" key="1">
    <source>
        <dbReference type="PROSITE" id="PS50995"/>
    </source>
</evidence>
<evidence type="ECO:0000313" key="3">
    <source>
        <dbReference type="Proteomes" id="UP000334990"/>
    </source>
</evidence>
<dbReference type="SMART" id="SM00347">
    <property type="entry name" value="HTH_MARR"/>
    <property type="match status" value="1"/>
</dbReference>
<dbReference type="AlphaFoldDB" id="A0A5M3W0V4"/>
<dbReference type="SUPFAM" id="SSF46785">
    <property type="entry name" value="Winged helix' DNA-binding domain"/>
    <property type="match status" value="1"/>
</dbReference>
<dbReference type="InterPro" id="IPR036390">
    <property type="entry name" value="WH_DNA-bd_sf"/>
</dbReference>
<keyword evidence="3" id="KW-1185">Reference proteome</keyword>
<dbReference type="Gene3D" id="1.10.10.10">
    <property type="entry name" value="Winged helix-like DNA-binding domain superfamily/Winged helix DNA-binding domain"/>
    <property type="match status" value="1"/>
</dbReference>
<dbReference type="EMBL" id="BLAD01000058">
    <property type="protein sequence ID" value="GES02364.1"/>
    <property type="molecule type" value="Genomic_DNA"/>
</dbReference>
<dbReference type="GO" id="GO:0003700">
    <property type="term" value="F:DNA-binding transcription factor activity"/>
    <property type="evidence" value="ECO:0007669"/>
    <property type="project" value="InterPro"/>
</dbReference>
<dbReference type="PROSITE" id="PS50995">
    <property type="entry name" value="HTH_MARR_2"/>
    <property type="match status" value="1"/>
</dbReference>
<reference evidence="2 3" key="1">
    <citation type="submission" date="2019-10" db="EMBL/GenBank/DDBJ databases">
        <title>Whole genome shotgun sequence of Acrocarpospora corrugata NBRC 13972.</title>
        <authorList>
            <person name="Ichikawa N."/>
            <person name="Kimura A."/>
            <person name="Kitahashi Y."/>
            <person name="Komaki H."/>
            <person name="Oguchi A."/>
        </authorList>
    </citation>
    <scope>NUCLEOTIDE SEQUENCE [LARGE SCALE GENOMIC DNA]</scope>
    <source>
        <strain evidence="2 3">NBRC 13972</strain>
    </source>
</reference>
<dbReference type="RefSeq" id="WP_155338598.1">
    <property type="nucleotide sequence ID" value="NZ_BAAABN010000060.1"/>
</dbReference>
<dbReference type="InterPro" id="IPR036388">
    <property type="entry name" value="WH-like_DNA-bd_sf"/>
</dbReference>
<dbReference type="InterPro" id="IPR000835">
    <property type="entry name" value="HTH_MarR-typ"/>
</dbReference>
<dbReference type="InterPro" id="IPR052526">
    <property type="entry name" value="HTH-type_Bedaq_tolerance"/>
</dbReference>
<organism evidence="2 3">
    <name type="scientific">Acrocarpospora corrugata</name>
    <dbReference type="NCBI Taxonomy" id="35763"/>
    <lineage>
        <taxon>Bacteria</taxon>
        <taxon>Bacillati</taxon>
        <taxon>Actinomycetota</taxon>
        <taxon>Actinomycetes</taxon>
        <taxon>Streptosporangiales</taxon>
        <taxon>Streptosporangiaceae</taxon>
        <taxon>Acrocarpospora</taxon>
    </lineage>
</organism>
<dbReference type="PANTHER" id="PTHR39515">
    <property type="entry name" value="CONSERVED PROTEIN"/>
    <property type="match status" value="1"/>
</dbReference>
<dbReference type="Proteomes" id="UP000334990">
    <property type="component" value="Unassembled WGS sequence"/>
</dbReference>
<dbReference type="Pfam" id="PF01047">
    <property type="entry name" value="MarR"/>
    <property type="match status" value="1"/>
</dbReference>
<evidence type="ECO:0000313" key="2">
    <source>
        <dbReference type="EMBL" id="GES02364.1"/>
    </source>
</evidence>
<feature type="domain" description="HTH marR-type" evidence="1">
    <location>
        <begin position="1"/>
        <end position="138"/>
    </location>
</feature>
<gene>
    <name evidence="2" type="ORF">Acor_44300</name>
</gene>
<accession>A0A5M3W0V4</accession>
<dbReference type="PANTHER" id="PTHR39515:SF2">
    <property type="entry name" value="HTH-TYPE TRANSCRIPTIONAL REGULATOR RV0880"/>
    <property type="match status" value="1"/>
</dbReference>
<protein>
    <submittedName>
        <fullName evidence="2">MarR family transcriptional regulator</fullName>
    </submittedName>
</protein>
<dbReference type="OrthoDB" id="8966183at2"/>